<sequence>MSLFLAIIATQLNLTNDQLHKKGNIMNRSKLISATALATVMSATAAHAELSLSGFYAATVADADGGTTHGTSTSSMYVTYSDTLDNGMGIVFNIS</sequence>
<name>A0A382U3V0_9ZZZZ</name>
<evidence type="ECO:0008006" key="2">
    <source>
        <dbReference type="Google" id="ProtNLM"/>
    </source>
</evidence>
<feature type="non-terminal residue" evidence="1">
    <location>
        <position position="95"/>
    </location>
</feature>
<evidence type="ECO:0000313" key="1">
    <source>
        <dbReference type="EMBL" id="SVD28391.1"/>
    </source>
</evidence>
<protein>
    <recommendedName>
        <fullName evidence="2">Porin domain-containing protein</fullName>
    </recommendedName>
</protein>
<accession>A0A382U3V0</accession>
<proteinExistence type="predicted"/>
<dbReference type="EMBL" id="UINC01140947">
    <property type="protein sequence ID" value="SVD28391.1"/>
    <property type="molecule type" value="Genomic_DNA"/>
</dbReference>
<dbReference type="AlphaFoldDB" id="A0A382U3V0"/>
<gene>
    <name evidence="1" type="ORF">METZ01_LOCUS381245</name>
</gene>
<organism evidence="1">
    <name type="scientific">marine metagenome</name>
    <dbReference type="NCBI Taxonomy" id="408172"/>
    <lineage>
        <taxon>unclassified sequences</taxon>
        <taxon>metagenomes</taxon>
        <taxon>ecological metagenomes</taxon>
    </lineage>
</organism>
<reference evidence="1" key="1">
    <citation type="submission" date="2018-05" db="EMBL/GenBank/DDBJ databases">
        <authorList>
            <person name="Lanie J.A."/>
            <person name="Ng W.-L."/>
            <person name="Kazmierczak K.M."/>
            <person name="Andrzejewski T.M."/>
            <person name="Davidsen T.M."/>
            <person name="Wayne K.J."/>
            <person name="Tettelin H."/>
            <person name="Glass J.I."/>
            <person name="Rusch D."/>
            <person name="Podicherti R."/>
            <person name="Tsui H.-C.T."/>
            <person name="Winkler M.E."/>
        </authorList>
    </citation>
    <scope>NUCLEOTIDE SEQUENCE</scope>
</reference>